<organism evidence="3 4">
    <name type="scientific">Geodia barretti</name>
    <name type="common">Barrett's horny sponge</name>
    <dbReference type="NCBI Taxonomy" id="519541"/>
    <lineage>
        <taxon>Eukaryota</taxon>
        <taxon>Metazoa</taxon>
        <taxon>Porifera</taxon>
        <taxon>Demospongiae</taxon>
        <taxon>Heteroscleromorpha</taxon>
        <taxon>Tetractinellida</taxon>
        <taxon>Astrophorina</taxon>
        <taxon>Geodiidae</taxon>
        <taxon>Geodia</taxon>
    </lineage>
</organism>
<evidence type="ECO:0000256" key="2">
    <source>
        <dbReference type="SAM" id="MobiDB-lite"/>
    </source>
</evidence>
<evidence type="ECO:0000313" key="3">
    <source>
        <dbReference type="EMBL" id="CAI8030473.1"/>
    </source>
</evidence>
<evidence type="ECO:0000313" key="4">
    <source>
        <dbReference type="Proteomes" id="UP001174909"/>
    </source>
</evidence>
<feature type="coiled-coil region" evidence="1">
    <location>
        <begin position="180"/>
        <end position="243"/>
    </location>
</feature>
<dbReference type="EMBL" id="CASHTH010002482">
    <property type="protein sequence ID" value="CAI8030473.1"/>
    <property type="molecule type" value="Genomic_DNA"/>
</dbReference>
<keyword evidence="4" id="KW-1185">Reference proteome</keyword>
<accession>A0AA35WQV1</accession>
<protein>
    <submittedName>
        <fullName evidence="3">Uncharacterized protein</fullName>
    </submittedName>
</protein>
<name>A0AA35WQV1_GEOBA</name>
<feature type="region of interest" description="Disordered" evidence="2">
    <location>
        <begin position="293"/>
        <end position="320"/>
    </location>
</feature>
<feature type="non-terminal residue" evidence="3">
    <location>
        <position position="524"/>
    </location>
</feature>
<dbReference type="Proteomes" id="UP001174909">
    <property type="component" value="Unassembled WGS sequence"/>
</dbReference>
<comment type="caution">
    <text evidence="3">The sequence shown here is derived from an EMBL/GenBank/DDBJ whole genome shotgun (WGS) entry which is preliminary data.</text>
</comment>
<dbReference type="AlphaFoldDB" id="A0AA35WQV1"/>
<keyword evidence="1" id="KW-0175">Coiled coil</keyword>
<sequence length="524" mass="57878">RLALAPLGRPRHKRARVRRHLTPCCCIAQTFDSENNYAETMSSNDFDVLKTLWTQVNNVCVPPPPPGQSAKAFFLMEMPGFSVDPNAFDPSKFKPGIMMSPDCATASLCDRVPALAPYFYDTGNHISFFWNMLLETFTVEGDFDKKNADVLARYERAIEMLYGSKEGYIKQEKTPLYQGMSKLRDEWKRAERNKDNFKKKCMEDEENWPGNYEKGAAPFVDAVEQAYTEYNNLSLQIDKYESAIFAYAIGDLNTVLLDQEIKMAQHRRDDAGNTGATFYQVTLQPGNWYKWFGSGGDEDSKKDPEDPSVKDADEDPNTGWTVINITQSRLSQSTEDSYSKVSFEAGGSYGGLVSASGGYSDEEGSSSLAVSGSNLTISFKIRKVTIQRPWMDPAILHYPIVGIKGLPSGAWSSGELDSKTNNGSFPLLPTAMIVAKDVVITSDKFSESLKESYSETSAHASVKVGIGPFSAKGNFGYSSGSKSSNSDMSSDGKSISIHGAQIIGWVCVVNPYFPHVDCKLTPKK</sequence>
<feature type="compositionally biased region" description="Basic and acidic residues" evidence="2">
    <location>
        <begin position="298"/>
        <end position="311"/>
    </location>
</feature>
<gene>
    <name evidence="3" type="ORF">GBAR_LOCUS17281</name>
</gene>
<evidence type="ECO:0000256" key="1">
    <source>
        <dbReference type="SAM" id="Coils"/>
    </source>
</evidence>
<reference evidence="3" key="1">
    <citation type="submission" date="2023-03" db="EMBL/GenBank/DDBJ databases">
        <authorList>
            <person name="Steffen K."/>
            <person name="Cardenas P."/>
        </authorList>
    </citation>
    <scope>NUCLEOTIDE SEQUENCE</scope>
</reference>
<proteinExistence type="predicted"/>